<evidence type="ECO:0000313" key="3">
    <source>
        <dbReference type="EMBL" id="MDX2963423.1"/>
    </source>
</evidence>
<gene>
    <name evidence="3" type="ORF">PV399_27415</name>
    <name evidence="4" type="ORF">PV666_35545</name>
</gene>
<dbReference type="Proteomes" id="UP001282288">
    <property type="component" value="Unassembled WGS sequence"/>
</dbReference>
<dbReference type="Pfam" id="PF19307">
    <property type="entry name" value="SrpI-like"/>
    <property type="match status" value="1"/>
</dbReference>
<reference evidence="3 5" key="1">
    <citation type="journal article" date="2023" name="Microb. Genom.">
        <title>Mesoterricola silvestris gen. nov., sp. nov., Mesoterricola sediminis sp. nov., Geothrix oryzae sp. nov., Geothrix edaphica sp. nov., Geothrix rubra sp. nov., and Geothrix limicola sp. nov., six novel members of Acidobacteriota isolated from soils.</title>
        <authorList>
            <person name="Weisberg A.J."/>
            <person name="Pearce E."/>
            <person name="Kramer C.G."/>
            <person name="Chang J.H."/>
            <person name="Clarke C.R."/>
        </authorList>
    </citation>
    <scope>NUCLEOTIDE SEQUENCE</scope>
    <source>
        <strain evidence="4 5">NB05-1H</strain>
        <strain evidence="3">NRRL_B-16521</strain>
    </source>
</reference>
<dbReference type="Pfam" id="PF00027">
    <property type="entry name" value="cNMP_binding"/>
    <property type="match status" value="1"/>
</dbReference>
<feature type="region of interest" description="Disordered" evidence="1">
    <location>
        <begin position="1"/>
        <end position="24"/>
    </location>
</feature>
<dbReference type="PROSITE" id="PS50042">
    <property type="entry name" value="CNMP_BINDING_3"/>
    <property type="match status" value="1"/>
</dbReference>
<dbReference type="GO" id="GO:0003700">
    <property type="term" value="F:DNA-binding transcription factor activity"/>
    <property type="evidence" value="ECO:0007669"/>
    <property type="project" value="TreeGrafter"/>
</dbReference>
<comment type="caution">
    <text evidence="3">The sequence shown here is derived from an EMBL/GenBank/DDBJ whole genome shotgun (WGS) entry which is preliminary data.</text>
</comment>
<evidence type="ECO:0000256" key="1">
    <source>
        <dbReference type="SAM" id="MobiDB-lite"/>
    </source>
</evidence>
<dbReference type="NCBIfam" id="NF041163">
    <property type="entry name" value="encap_f2b"/>
    <property type="match status" value="1"/>
</dbReference>
<dbReference type="InterPro" id="IPR045641">
    <property type="entry name" value="SrpI-like"/>
</dbReference>
<evidence type="ECO:0000313" key="5">
    <source>
        <dbReference type="Proteomes" id="UP001272987"/>
    </source>
</evidence>
<feature type="domain" description="Cyclic nucleotide-binding" evidence="2">
    <location>
        <begin position="96"/>
        <end position="198"/>
    </location>
</feature>
<dbReference type="InterPro" id="IPR018490">
    <property type="entry name" value="cNMP-bd_dom_sf"/>
</dbReference>
<evidence type="ECO:0000313" key="6">
    <source>
        <dbReference type="Proteomes" id="UP001282288"/>
    </source>
</evidence>
<evidence type="ECO:0000313" key="4">
    <source>
        <dbReference type="EMBL" id="MDX3023157.1"/>
    </source>
</evidence>
<evidence type="ECO:0000259" key="2">
    <source>
        <dbReference type="PROSITE" id="PS50042"/>
    </source>
</evidence>
<protein>
    <submittedName>
        <fullName evidence="3">Family 2B encapsulin nanocompartment shell protein</fullName>
    </submittedName>
</protein>
<dbReference type="EMBL" id="JARAWC010000021">
    <property type="protein sequence ID" value="MDX2963423.1"/>
    <property type="molecule type" value="Genomic_DNA"/>
</dbReference>
<dbReference type="Proteomes" id="UP001272987">
    <property type="component" value="Unassembled WGS sequence"/>
</dbReference>
<dbReference type="CDD" id="cd00038">
    <property type="entry name" value="CAP_ED"/>
    <property type="match status" value="1"/>
</dbReference>
<dbReference type="Gene3D" id="2.60.120.10">
    <property type="entry name" value="Jelly Rolls"/>
    <property type="match status" value="1"/>
</dbReference>
<dbReference type="EMBL" id="JARAWP010000025">
    <property type="protein sequence ID" value="MDX3023157.1"/>
    <property type="molecule type" value="Genomic_DNA"/>
</dbReference>
<dbReference type="InterPro" id="IPR049817">
    <property type="entry name" value="Encap_f2b"/>
</dbReference>
<dbReference type="InterPro" id="IPR000595">
    <property type="entry name" value="cNMP-bd_dom"/>
</dbReference>
<accession>A0AAP6EI11</accession>
<dbReference type="PANTHER" id="PTHR24567">
    <property type="entry name" value="CRP FAMILY TRANSCRIPTIONAL REGULATORY PROTEIN"/>
    <property type="match status" value="1"/>
</dbReference>
<dbReference type="SUPFAM" id="SSF51206">
    <property type="entry name" value="cAMP-binding domain-like"/>
    <property type="match status" value="1"/>
</dbReference>
<dbReference type="PANTHER" id="PTHR24567:SF74">
    <property type="entry name" value="HTH-TYPE TRANSCRIPTIONAL REGULATOR ARCR"/>
    <property type="match status" value="1"/>
</dbReference>
<dbReference type="SMART" id="SM00100">
    <property type="entry name" value="cNMP"/>
    <property type="match status" value="1"/>
</dbReference>
<dbReference type="GeneID" id="69809147"/>
<dbReference type="InterPro" id="IPR050397">
    <property type="entry name" value="Env_Response_Regulators"/>
</dbReference>
<dbReference type="InterPro" id="IPR014710">
    <property type="entry name" value="RmlC-like_jellyroll"/>
</dbReference>
<sequence>MSHPVTEESPQPPISTSLGTRAARSIANTTKAPAQLSLTTPRWLLRLLPWATVESGTYRINRCVAYAVGDGRITLLEGGDGGSRILVEDMRELLALRDVTDPRLLTAVAEAFRPRRVVAGTTLAEAGMPADGLYVVAHGRLERRGTGHYGEPTVLGIMGEEEFFDEEAFLKGGDWPHTVVALTNSTLLVLDLDRVRQLEERHPELARAFASYRSGGEGRAAVGEAMSAVAAGHQGEAELPETFVDYETAPNERELAVAQTVLRMHSRVSDLYNVPLDQHEEQLRLTIELILERQERELLNDPEFGLLHNVAPAFRVRSRSGPPTPDDLDDLLAVVWKQPAFFLAHPRTIAAFGRECTRRGVPPAIFEMHGSPFLSWRGVPLVPTDKIPVDPVDCTSSILLLRVGEDNRGVVGLRPDRLPHEHAPGLAVQPMGLDRRAVASHLVSSYFSVAVLVDDALGMLERVQVAHYHEYA</sequence>
<name>A0AAP6EI11_9ACTN</name>
<dbReference type="RefSeq" id="WP_050987386.1">
    <property type="nucleotide sequence ID" value="NZ_BCMK01000005.1"/>
</dbReference>
<proteinExistence type="predicted"/>
<keyword evidence="5" id="KW-1185">Reference proteome</keyword>
<dbReference type="AlphaFoldDB" id="A0AAP6EI11"/>
<organism evidence="3 6">
    <name type="scientific">Streptomyces acidiscabies</name>
    <dbReference type="NCBI Taxonomy" id="42234"/>
    <lineage>
        <taxon>Bacteria</taxon>
        <taxon>Bacillati</taxon>
        <taxon>Actinomycetota</taxon>
        <taxon>Actinomycetes</taxon>
        <taxon>Kitasatosporales</taxon>
        <taxon>Streptomycetaceae</taxon>
        <taxon>Streptomyces</taxon>
    </lineage>
</organism>
<dbReference type="GO" id="GO:0005829">
    <property type="term" value="C:cytosol"/>
    <property type="evidence" value="ECO:0007669"/>
    <property type="project" value="TreeGrafter"/>
</dbReference>